<evidence type="ECO:0000313" key="7">
    <source>
        <dbReference type="Proteomes" id="UP000288947"/>
    </source>
</evidence>
<sequence length="273" mass="31554">MRVWYNTYEFSLRGDENLNALVVIPVTDVRAERKFRSERVHQLVFGEIVEVLEDINSPKDSDYILVRDARLDYKGYVNRNTLYFLSDEEEKKFVNLEVLKVSAPFCKVQGFVNFILPFGSRLYTENYRDFLLPNGKTYTLVDEPVINFRSVVELAFELLGVPYVWGGTSSYGFDCSGFVNRLYDVAFNIDLPRDAGDQEDKLPSVATVEEREKLLPGDLMYMEGHVVMYIGDRKVIHANGHDMCVAVTDLDEEDYGKFLKSRIRKVCRVTSTW</sequence>
<proteinExistence type="inferred from homology"/>
<evidence type="ECO:0000313" key="6">
    <source>
        <dbReference type="EMBL" id="QAV32908.1"/>
    </source>
</evidence>
<keyword evidence="2" id="KW-0645">Protease</keyword>
<dbReference type="PROSITE" id="PS51935">
    <property type="entry name" value="NLPC_P60"/>
    <property type="match status" value="1"/>
</dbReference>
<dbReference type="InterPro" id="IPR038765">
    <property type="entry name" value="Papain-like_cys_pep_sf"/>
</dbReference>
<reference evidence="6 7" key="1">
    <citation type="submission" date="2018-01" db="EMBL/GenBank/DDBJ databases">
        <title>The whole genome sequencing and assembly of Fervidobacterium changbaicum CBS-1 strain.</title>
        <authorList>
            <person name="Kim J.-Y."/>
            <person name="Park M.-K."/>
            <person name="Yi H."/>
            <person name="Bahn Y.-S."/>
            <person name="Kim J.F."/>
            <person name="Lee D.-W."/>
        </authorList>
    </citation>
    <scope>NUCLEOTIDE SEQUENCE [LARGE SCALE GENOMIC DNA]</scope>
    <source>
        <strain evidence="6 7">CBS-1</strain>
    </source>
</reference>
<dbReference type="Pfam" id="PF00877">
    <property type="entry name" value="NLPC_P60"/>
    <property type="match status" value="1"/>
</dbReference>
<evidence type="ECO:0000256" key="3">
    <source>
        <dbReference type="ARBA" id="ARBA00022801"/>
    </source>
</evidence>
<evidence type="ECO:0000256" key="1">
    <source>
        <dbReference type="ARBA" id="ARBA00007074"/>
    </source>
</evidence>
<gene>
    <name evidence="6" type="ORF">CBS1_03590</name>
</gene>
<keyword evidence="4" id="KW-0788">Thiol protease</keyword>
<keyword evidence="7" id="KW-1185">Reference proteome</keyword>
<dbReference type="InterPro" id="IPR000064">
    <property type="entry name" value="NLP_P60_dom"/>
</dbReference>
<comment type="similarity">
    <text evidence="1">Belongs to the peptidase C40 family.</text>
</comment>
<dbReference type="EMBL" id="CP026721">
    <property type="protein sequence ID" value="QAV32908.1"/>
    <property type="molecule type" value="Genomic_DNA"/>
</dbReference>
<evidence type="ECO:0000259" key="5">
    <source>
        <dbReference type="PROSITE" id="PS51935"/>
    </source>
</evidence>
<protein>
    <submittedName>
        <fullName evidence="6">Hydrolase</fullName>
    </submittedName>
</protein>
<organism evidence="6 7">
    <name type="scientific">Fervidobacterium changbaicum</name>
    <dbReference type="NCBI Taxonomy" id="310769"/>
    <lineage>
        <taxon>Bacteria</taxon>
        <taxon>Thermotogati</taxon>
        <taxon>Thermotogota</taxon>
        <taxon>Thermotogae</taxon>
        <taxon>Thermotogales</taxon>
        <taxon>Fervidobacteriaceae</taxon>
        <taxon>Fervidobacterium</taxon>
    </lineage>
</organism>
<dbReference type="PANTHER" id="PTHR47053:SF1">
    <property type="entry name" value="MUREIN DD-ENDOPEPTIDASE MEPH-RELATED"/>
    <property type="match status" value="1"/>
</dbReference>
<feature type="domain" description="NlpC/P60" evidence="5">
    <location>
        <begin position="145"/>
        <end position="267"/>
    </location>
</feature>
<accession>A0ABX5QRM3</accession>
<dbReference type="InterPro" id="IPR051202">
    <property type="entry name" value="Peptidase_C40"/>
</dbReference>
<evidence type="ECO:0000256" key="4">
    <source>
        <dbReference type="ARBA" id="ARBA00022807"/>
    </source>
</evidence>
<dbReference type="Proteomes" id="UP000288947">
    <property type="component" value="Chromosome"/>
</dbReference>
<dbReference type="SUPFAM" id="SSF54001">
    <property type="entry name" value="Cysteine proteinases"/>
    <property type="match status" value="1"/>
</dbReference>
<dbReference type="GO" id="GO:0016787">
    <property type="term" value="F:hydrolase activity"/>
    <property type="evidence" value="ECO:0007669"/>
    <property type="project" value="UniProtKB-KW"/>
</dbReference>
<dbReference type="Gene3D" id="3.90.1720.10">
    <property type="entry name" value="endopeptidase domain like (from Nostoc punctiforme)"/>
    <property type="match status" value="1"/>
</dbReference>
<dbReference type="PANTHER" id="PTHR47053">
    <property type="entry name" value="MUREIN DD-ENDOPEPTIDASE MEPH-RELATED"/>
    <property type="match status" value="1"/>
</dbReference>
<name>A0ABX5QRM3_9BACT</name>
<evidence type="ECO:0000256" key="2">
    <source>
        <dbReference type="ARBA" id="ARBA00022670"/>
    </source>
</evidence>
<keyword evidence="3 6" id="KW-0378">Hydrolase</keyword>